<evidence type="ECO:0000256" key="1">
    <source>
        <dbReference type="SAM" id="MobiDB-lite"/>
    </source>
</evidence>
<evidence type="ECO:0008006" key="4">
    <source>
        <dbReference type="Google" id="ProtNLM"/>
    </source>
</evidence>
<dbReference type="OrthoDB" id="3626232at2"/>
<name>A0A1W2LQY5_9PSEU</name>
<comment type="caution">
    <text evidence="2">The sequence shown here is derived from an EMBL/GenBank/DDBJ whole genome shotgun (WGS) entry which is preliminary data.</text>
</comment>
<feature type="region of interest" description="Disordered" evidence="1">
    <location>
        <begin position="1"/>
        <end position="53"/>
    </location>
</feature>
<proteinExistence type="predicted"/>
<dbReference type="EMBL" id="LQMT02000022">
    <property type="protein sequence ID" value="ONF66755.1"/>
    <property type="molecule type" value="Genomic_DNA"/>
</dbReference>
<dbReference type="RefSeq" id="WP_063275317.1">
    <property type="nucleotide sequence ID" value="NZ_LQMT02000022.1"/>
</dbReference>
<sequence>MTRPGSGPQGVYDQINGPSPQTPPQGSGLIQGAAAAPPPPPPPPDYRNLGAGQAKADFAAASANGGWEFDPEAMDNVIKSLEDCLKDDFRLAQNESVWLDQIKPPGDEVGSQGYTAAANKSGTEYKSFLQGAELYTRAYVDTLIQIRTAYQEQDQAAIDALRQIGKID</sequence>
<organism evidence="2 3">
    <name type="scientific">Amycolatopsis keratiniphila subsp. keratiniphila</name>
    <dbReference type="NCBI Taxonomy" id="227715"/>
    <lineage>
        <taxon>Bacteria</taxon>
        <taxon>Bacillati</taxon>
        <taxon>Actinomycetota</taxon>
        <taxon>Actinomycetes</taxon>
        <taxon>Pseudonocardiales</taxon>
        <taxon>Pseudonocardiaceae</taxon>
        <taxon>Amycolatopsis</taxon>
        <taxon>Amycolatopsis japonica group</taxon>
    </lineage>
</organism>
<gene>
    <name evidence="2" type="ORF">AVR91_0222525</name>
</gene>
<dbReference type="Proteomes" id="UP000076660">
    <property type="component" value="Unassembled WGS sequence"/>
</dbReference>
<evidence type="ECO:0000313" key="3">
    <source>
        <dbReference type="Proteomes" id="UP000076660"/>
    </source>
</evidence>
<evidence type="ECO:0000313" key="2">
    <source>
        <dbReference type="EMBL" id="ONF66755.1"/>
    </source>
</evidence>
<dbReference type="AlphaFoldDB" id="A0A1W2LQY5"/>
<protein>
    <recommendedName>
        <fullName evidence="4">PE domain-containing protein</fullName>
    </recommendedName>
</protein>
<accession>A0A1W2LQY5</accession>
<reference evidence="2 3" key="1">
    <citation type="submission" date="2016-12" db="EMBL/GenBank/DDBJ databases">
        <title>Amycolatopsis keratiniphila subsp. keratiniphila genome sequencing and assembly.</title>
        <authorList>
            <person name="Mayilraj S."/>
            <person name="Kaur N."/>
        </authorList>
    </citation>
    <scope>NUCLEOTIDE SEQUENCE [LARGE SCALE GENOMIC DNA]</scope>
    <source>
        <strain evidence="2 3">DSM 44409</strain>
    </source>
</reference>
<feature type="compositionally biased region" description="Pro residues" evidence="1">
    <location>
        <begin position="36"/>
        <end position="45"/>
    </location>
</feature>